<keyword evidence="4" id="KW-1185">Reference proteome</keyword>
<dbReference type="InterPro" id="IPR006321">
    <property type="entry name" value="PilT/PilU"/>
</dbReference>
<dbReference type="InterPro" id="IPR050921">
    <property type="entry name" value="T4SS_GSP_E_ATPase"/>
</dbReference>
<evidence type="ECO:0000256" key="1">
    <source>
        <dbReference type="ARBA" id="ARBA00006611"/>
    </source>
</evidence>
<dbReference type="Gene3D" id="3.40.50.300">
    <property type="entry name" value="P-loop containing nucleotide triphosphate hydrolases"/>
    <property type="match status" value="1"/>
</dbReference>
<dbReference type="InterPro" id="IPR001482">
    <property type="entry name" value="T2SS/T4SS_dom"/>
</dbReference>
<reference evidence="3 4" key="1">
    <citation type="submission" date="2016-10" db="EMBL/GenBank/DDBJ databases">
        <authorList>
            <person name="de Groot N.N."/>
        </authorList>
    </citation>
    <scope>NUCLEOTIDE SEQUENCE [LARGE SCALE GENOMIC DNA]</scope>
    <source>
        <strain evidence="3 4">DSM 9236</strain>
    </source>
</reference>
<evidence type="ECO:0000259" key="2">
    <source>
        <dbReference type="PROSITE" id="PS00662"/>
    </source>
</evidence>
<dbReference type="PANTHER" id="PTHR30486:SF16">
    <property type="entry name" value="TWITCHING MOTILITY PROTEIN PILT"/>
    <property type="match status" value="1"/>
</dbReference>
<organism evidence="3 4">
    <name type="scientific">Succiniclasticum ruminis DSM 9236</name>
    <dbReference type="NCBI Taxonomy" id="1123323"/>
    <lineage>
        <taxon>Bacteria</taxon>
        <taxon>Bacillati</taxon>
        <taxon>Bacillota</taxon>
        <taxon>Negativicutes</taxon>
        <taxon>Acidaminococcales</taxon>
        <taxon>Acidaminococcaceae</taxon>
        <taxon>Succiniclasticum</taxon>
    </lineage>
</organism>
<evidence type="ECO:0000313" key="3">
    <source>
        <dbReference type="EMBL" id="SFE79332.1"/>
    </source>
</evidence>
<dbReference type="SMART" id="SM00382">
    <property type="entry name" value="AAA"/>
    <property type="match status" value="1"/>
</dbReference>
<name>A0A1I2DFG0_9FIRM</name>
<dbReference type="GO" id="GO:0016887">
    <property type="term" value="F:ATP hydrolysis activity"/>
    <property type="evidence" value="ECO:0007669"/>
    <property type="project" value="InterPro"/>
</dbReference>
<dbReference type="RefSeq" id="WP_093914132.1">
    <property type="nucleotide sequence ID" value="NZ_FONL01000020.1"/>
</dbReference>
<sequence length="328" mass="35842">MNCRIDEILLKAAEMNASDLHISEGGSVIVRIAGTLTKPGSVLSDVFSLFEPVLPGKQRVALKQYGECDFAYALPSGQRFRINLYRSMEGLDAAVRIIPNSIPTCSGLGLPEALRKLSELKSGLVLLTGVTGSGKSTTLAAIVNEINRHRAVHILTLEDPVEYRFASDRSLIHQREIGSDTVDFASGLRAALREDPDVIVVGELRDLETISIVVTAAETGHLVLSTLHTRSAVETVDRIIDVFPEQQQRQIRVQLAGCLQAVVSQQLLPDKRGGRTAAFEIMIVTPALRNLIREGKTQQMGSYLQTGGQYGMQTMEAALEELKRRGRV</sequence>
<dbReference type="EMBL" id="FONL01000020">
    <property type="protein sequence ID" value="SFE79332.1"/>
    <property type="molecule type" value="Genomic_DNA"/>
</dbReference>
<dbReference type="InterPro" id="IPR003593">
    <property type="entry name" value="AAA+_ATPase"/>
</dbReference>
<dbReference type="PANTHER" id="PTHR30486">
    <property type="entry name" value="TWITCHING MOTILITY PROTEIN PILT"/>
    <property type="match status" value="1"/>
</dbReference>
<dbReference type="NCBIfam" id="TIGR01420">
    <property type="entry name" value="pilT_fam"/>
    <property type="match status" value="1"/>
</dbReference>
<dbReference type="Gene3D" id="3.30.450.90">
    <property type="match status" value="1"/>
</dbReference>
<accession>A0A1I2DFG0</accession>
<proteinExistence type="inferred from homology"/>
<comment type="similarity">
    <text evidence="1">Belongs to the GSP E family.</text>
</comment>
<dbReference type="OrthoDB" id="9808272at2"/>
<dbReference type="InterPro" id="IPR027417">
    <property type="entry name" value="P-loop_NTPase"/>
</dbReference>
<dbReference type="PROSITE" id="PS00662">
    <property type="entry name" value="T2SP_E"/>
    <property type="match status" value="1"/>
</dbReference>
<dbReference type="Proteomes" id="UP000198896">
    <property type="component" value="Unassembled WGS sequence"/>
</dbReference>
<dbReference type="Pfam" id="PF00437">
    <property type="entry name" value="T2SSE"/>
    <property type="match status" value="1"/>
</dbReference>
<dbReference type="AlphaFoldDB" id="A0A1I2DFG0"/>
<dbReference type="CDD" id="cd01131">
    <property type="entry name" value="PilT"/>
    <property type="match status" value="1"/>
</dbReference>
<gene>
    <name evidence="3" type="ORF">SAMN05216245_1206</name>
</gene>
<protein>
    <submittedName>
        <fullName evidence="3">Twitching motility protein PilT</fullName>
    </submittedName>
</protein>
<dbReference type="GO" id="GO:0005524">
    <property type="term" value="F:ATP binding"/>
    <property type="evidence" value="ECO:0007669"/>
    <property type="project" value="InterPro"/>
</dbReference>
<dbReference type="STRING" id="1123323.SAMN05216245_1206"/>
<dbReference type="SUPFAM" id="SSF52540">
    <property type="entry name" value="P-loop containing nucleoside triphosphate hydrolases"/>
    <property type="match status" value="1"/>
</dbReference>
<evidence type="ECO:0000313" key="4">
    <source>
        <dbReference type="Proteomes" id="UP000198896"/>
    </source>
</evidence>
<feature type="domain" description="Bacterial type II secretion system protein E" evidence="2">
    <location>
        <begin position="192"/>
        <end position="206"/>
    </location>
</feature>